<evidence type="ECO:0000313" key="2">
    <source>
        <dbReference type="EMBL" id="SVE55585.1"/>
    </source>
</evidence>
<reference evidence="2" key="1">
    <citation type="submission" date="2018-05" db="EMBL/GenBank/DDBJ databases">
        <authorList>
            <person name="Lanie J.A."/>
            <person name="Ng W.-L."/>
            <person name="Kazmierczak K.M."/>
            <person name="Andrzejewski T.M."/>
            <person name="Davidsen T.M."/>
            <person name="Wayne K.J."/>
            <person name="Tettelin H."/>
            <person name="Glass J.I."/>
            <person name="Rusch D."/>
            <person name="Podicherti R."/>
            <person name="Tsui H.-C.T."/>
            <person name="Winkler M.E."/>
        </authorList>
    </citation>
    <scope>NUCLEOTIDE SEQUENCE</scope>
</reference>
<dbReference type="AlphaFoldDB" id="A0A383EH11"/>
<dbReference type="PANTHER" id="PTHR34368:SF1">
    <property type="entry name" value="OS01G0962200 PROTEIN"/>
    <property type="match status" value="1"/>
</dbReference>
<sequence>MALFAGVALVSLGSAYYHWSPTNDSLVFDRLPMSAGFMALFVALLGEAVDRRLVRWGLVPALLLGMASVVYWAMFEDLRPYLWVQIIPLLTIPVVMLLYRGRLAHGWWLAAALGLYLLAKGAELLHAQVYALSLELFSGHTLKHLLAAAGCYCLVLIQRGRCRPLQPV</sequence>
<feature type="transmembrane region" description="Helical" evidence="1">
    <location>
        <begin position="137"/>
        <end position="157"/>
    </location>
</feature>
<keyword evidence="1" id="KW-0472">Membrane</keyword>
<feature type="transmembrane region" description="Helical" evidence="1">
    <location>
        <begin position="106"/>
        <end position="125"/>
    </location>
</feature>
<protein>
    <recommendedName>
        <fullName evidence="3">Alkaline phytoceramidase</fullName>
    </recommendedName>
</protein>
<keyword evidence="1" id="KW-1133">Transmembrane helix</keyword>
<feature type="transmembrane region" description="Helical" evidence="1">
    <location>
        <begin position="56"/>
        <end position="75"/>
    </location>
</feature>
<organism evidence="2">
    <name type="scientific">marine metagenome</name>
    <dbReference type="NCBI Taxonomy" id="408172"/>
    <lineage>
        <taxon>unclassified sequences</taxon>
        <taxon>metagenomes</taxon>
        <taxon>ecological metagenomes</taxon>
    </lineage>
</organism>
<keyword evidence="1" id="KW-0812">Transmembrane</keyword>
<evidence type="ECO:0000256" key="1">
    <source>
        <dbReference type="SAM" id="Phobius"/>
    </source>
</evidence>
<proteinExistence type="predicted"/>
<name>A0A383EH11_9ZZZZ</name>
<feature type="transmembrane region" description="Helical" evidence="1">
    <location>
        <begin position="31"/>
        <end position="49"/>
    </location>
</feature>
<feature type="transmembrane region" description="Helical" evidence="1">
    <location>
        <begin position="81"/>
        <end position="99"/>
    </location>
</feature>
<dbReference type="PANTHER" id="PTHR34368">
    <property type="entry name" value="OS01G0962200 PROTEIN"/>
    <property type="match status" value="1"/>
</dbReference>
<dbReference type="EMBL" id="UINC01225490">
    <property type="protein sequence ID" value="SVE55585.1"/>
    <property type="molecule type" value="Genomic_DNA"/>
</dbReference>
<gene>
    <name evidence="2" type="ORF">METZ01_LOCUS508439</name>
</gene>
<accession>A0A383EH11</accession>
<evidence type="ECO:0008006" key="3">
    <source>
        <dbReference type="Google" id="ProtNLM"/>
    </source>
</evidence>